<dbReference type="EMBL" id="JAHXZJ010000001">
    <property type="protein sequence ID" value="KAH0566926.1"/>
    <property type="molecule type" value="Genomic_DNA"/>
</dbReference>
<dbReference type="AlphaFoldDB" id="A0AAV7J2W9"/>
<organism evidence="2 3">
    <name type="scientific">Cotesia glomerata</name>
    <name type="common">Lepidopteran parasitic wasp</name>
    <name type="synonym">Apanteles glomeratus</name>
    <dbReference type="NCBI Taxonomy" id="32391"/>
    <lineage>
        <taxon>Eukaryota</taxon>
        <taxon>Metazoa</taxon>
        <taxon>Ecdysozoa</taxon>
        <taxon>Arthropoda</taxon>
        <taxon>Hexapoda</taxon>
        <taxon>Insecta</taxon>
        <taxon>Pterygota</taxon>
        <taxon>Neoptera</taxon>
        <taxon>Endopterygota</taxon>
        <taxon>Hymenoptera</taxon>
        <taxon>Apocrita</taxon>
        <taxon>Ichneumonoidea</taxon>
        <taxon>Braconidae</taxon>
        <taxon>Microgastrinae</taxon>
        <taxon>Cotesia</taxon>
    </lineage>
</organism>
<evidence type="ECO:0000313" key="3">
    <source>
        <dbReference type="Proteomes" id="UP000826195"/>
    </source>
</evidence>
<keyword evidence="1" id="KW-1133">Transmembrane helix</keyword>
<reference evidence="2 3" key="1">
    <citation type="journal article" date="2021" name="J. Hered.">
        <title>A chromosome-level genome assembly of the parasitoid wasp, Cotesia glomerata (Hymenoptera: Braconidae).</title>
        <authorList>
            <person name="Pinto B.J."/>
            <person name="Weis J.J."/>
            <person name="Gamble T."/>
            <person name="Ode P.J."/>
            <person name="Paul R."/>
            <person name="Zaspel J.M."/>
        </authorList>
    </citation>
    <scope>NUCLEOTIDE SEQUENCE [LARGE SCALE GENOMIC DNA]</scope>
    <source>
        <strain evidence="2">CgM1</strain>
    </source>
</reference>
<dbReference type="Proteomes" id="UP000826195">
    <property type="component" value="Unassembled WGS sequence"/>
</dbReference>
<gene>
    <name evidence="2" type="ORF">KQX54_005474</name>
</gene>
<name>A0AAV7J2W9_COTGL</name>
<evidence type="ECO:0000256" key="1">
    <source>
        <dbReference type="SAM" id="Phobius"/>
    </source>
</evidence>
<accession>A0AAV7J2W9</accession>
<feature type="non-terminal residue" evidence="2">
    <location>
        <position position="1"/>
    </location>
</feature>
<feature type="transmembrane region" description="Helical" evidence="1">
    <location>
        <begin position="12"/>
        <end position="33"/>
    </location>
</feature>
<comment type="caution">
    <text evidence="2">The sequence shown here is derived from an EMBL/GenBank/DDBJ whole genome shotgun (WGS) entry which is preliminary data.</text>
</comment>
<proteinExistence type="predicted"/>
<protein>
    <submittedName>
        <fullName evidence="2">Uncharacterized protein</fullName>
    </submittedName>
</protein>
<keyword evidence="1" id="KW-0472">Membrane</keyword>
<evidence type="ECO:0000313" key="2">
    <source>
        <dbReference type="EMBL" id="KAH0566926.1"/>
    </source>
</evidence>
<sequence length="176" mass="20307">SNVKGLRHPADIYSAGIEYTVEIVVALVLLLVVEGTGTAQRLLGELIRVHKRLFLSFRYGRVRYKFEKLFTKTQKREVEKTMLLARDGMKGEIEKEGIKRKESLSDSSSAKKKACWTQMQLAFHIPSAIPFTLHFKKRKNERKRERAVPRFQDSKSFGNLSWGERAIYPAQIIKLP</sequence>
<keyword evidence="1" id="KW-0812">Transmembrane</keyword>
<keyword evidence="3" id="KW-1185">Reference proteome</keyword>